<reference evidence="1 2" key="1">
    <citation type="submission" date="2020-02" db="EMBL/GenBank/DDBJ databases">
        <title>Complete genome sequence of the novel Campylobacter species Candidatus Campylobacter infans.</title>
        <authorList>
            <person name="Duim B."/>
            <person name="Zomer A."/>
            <person name="van der Graaf L."/>
            <person name="Wagenaar J."/>
        </authorList>
    </citation>
    <scope>NUCLEOTIDE SEQUENCE [LARGE SCALE GENOMIC DNA]</scope>
    <source>
        <strain evidence="1 2">19S00001</strain>
    </source>
</reference>
<evidence type="ECO:0000313" key="1">
    <source>
        <dbReference type="EMBL" id="QLI05997.1"/>
    </source>
</evidence>
<gene>
    <name evidence="1" type="ORF">CINF_1520</name>
</gene>
<keyword evidence="2" id="KW-1185">Reference proteome</keyword>
<dbReference type="KEGG" id="cinf:CINF_1520"/>
<organism evidence="1 2">
    <name type="scientific">Candidatus Campylobacter infans</name>
    <dbReference type="NCBI Taxonomy" id="2561898"/>
    <lineage>
        <taxon>Bacteria</taxon>
        <taxon>Pseudomonadati</taxon>
        <taxon>Campylobacterota</taxon>
        <taxon>Epsilonproteobacteria</taxon>
        <taxon>Campylobacterales</taxon>
        <taxon>Campylobacteraceae</taxon>
        <taxon>Campylobacter</taxon>
    </lineage>
</organism>
<dbReference type="RefSeq" id="WP_179975110.1">
    <property type="nucleotide sequence ID" value="NZ_CP049075.1"/>
</dbReference>
<proteinExistence type="predicted"/>
<evidence type="ECO:0000313" key="2">
    <source>
        <dbReference type="Proteomes" id="UP000509414"/>
    </source>
</evidence>
<name>A0A7H9CIQ6_9BACT</name>
<dbReference type="Proteomes" id="UP000509414">
    <property type="component" value="Chromosome"/>
</dbReference>
<protein>
    <submittedName>
        <fullName evidence="1">Uncharacterized protein</fullName>
    </submittedName>
</protein>
<dbReference type="AlphaFoldDB" id="A0A7H9CIQ6"/>
<accession>A0A7H9CIQ6</accession>
<sequence>MKPPKFFQDLFKVKKVDYETKHEMIVAKNSIDLLNKVEEFVAKIPKNDILKITMGNTIANITYKIYPLQKLQENKKEQKKESQK</sequence>
<dbReference type="EMBL" id="CP049075">
    <property type="protein sequence ID" value="QLI05997.1"/>
    <property type="molecule type" value="Genomic_DNA"/>
</dbReference>